<name>A0A8A0RMI9_9FIRM</name>
<dbReference type="EC" id="5.1.1.12" evidence="5"/>
<evidence type="ECO:0000259" key="4">
    <source>
        <dbReference type="Pfam" id="PF01168"/>
    </source>
</evidence>
<dbReference type="PANTHER" id="PTHR30511">
    <property type="entry name" value="ALANINE RACEMASE"/>
    <property type="match status" value="1"/>
</dbReference>
<reference evidence="5" key="1">
    <citation type="submission" date="2020-07" db="EMBL/GenBank/DDBJ databases">
        <title>Koleobacter methoxysyntrophicus gen. nov., sp. nov., a novel anaerobic bacterium isolated from deep subsurface oil field and proposal of Koleobacterales ord. nov. in the phylum Firmicutes.</title>
        <authorList>
            <person name="Sakamoto S."/>
            <person name="Tamaki H."/>
        </authorList>
    </citation>
    <scope>NUCLEOTIDE SEQUENCE</scope>
    <source>
        <strain evidence="5">NRmbB1</strain>
    </source>
</reference>
<organism evidence="5 6">
    <name type="scientific">Koleobacter methoxysyntrophicus</name>
    <dbReference type="NCBI Taxonomy" id="2751313"/>
    <lineage>
        <taxon>Bacteria</taxon>
        <taxon>Bacillati</taxon>
        <taxon>Bacillota</taxon>
        <taxon>Clostridia</taxon>
        <taxon>Koleobacterales</taxon>
        <taxon>Koleobacteraceae</taxon>
        <taxon>Koleobacter</taxon>
    </lineage>
</organism>
<keyword evidence="2" id="KW-0663">Pyridoxal phosphate</keyword>
<dbReference type="Pfam" id="PF01168">
    <property type="entry name" value="Ala_racemase_N"/>
    <property type="match status" value="1"/>
</dbReference>
<dbReference type="RefSeq" id="WP_206709207.1">
    <property type="nucleotide sequence ID" value="NZ_CP059066.1"/>
</dbReference>
<keyword evidence="3 5" id="KW-0413">Isomerase</keyword>
<dbReference type="Proteomes" id="UP000662904">
    <property type="component" value="Chromosome"/>
</dbReference>
<protein>
    <submittedName>
        <fullName evidence="5">Ornithine racemase</fullName>
        <ecNumber evidence="5">5.1.1.12</ecNumber>
    </submittedName>
</protein>
<dbReference type="GO" id="GO:0005829">
    <property type="term" value="C:cytosol"/>
    <property type="evidence" value="ECO:0007669"/>
    <property type="project" value="TreeGrafter"/>
</dbReference>
<evidence type="ECO:0000256" key="1">
    <source>
        <dbReference type="ARBA" id="ARBA00001933"/>
    </source>
</evidence>
<dbReference type="SUPFAM" id="SSF51419">
    <property type="entry name" value="PLP-binding barrel"/>
    <property type="match status" value="1"/>
</dbReference>
<dbReference type="InterPro" id="IPR001608">
    <property type="entry name" value="Ala_racemase_N"/>
</dbReference>
<dbReference type="InterPro" id="IPR000821">
    <property type="entry name" value="Ala_racemase"/>
</dbReference>
<dbReference type="GO" id="GO:0050157">
    <property type="term" value="F:ornithine racemase activity"/>
    <property type="evidence" value="ECO:0007669"/>
    <property type="project" value="UniProtKB-EC"/>
</dbReference>
<evidence type="ECO:0000313" key="5">
    <source>
        <dbReference type="EMBL" id="QSQ09014.1"/>
    </source>
</evidence>
<dbReference type="EMBL" id="CP059066">
    <property type="protein sequence ID" value="QSQ09014.1"/>
    <property type="molecule type" value="Genomic_DNA"/>
</dbReference>
<dbReference type="CDD" id="cd06815">
    <property type="entry name" value="PLPDE_III_AR_like_1"/>
    <property type="match status" value="1"/>
</dbReference>
<dbReference type="InterPro" id="IPR029066">
    <property type="entry name" value="PLP-binding_barrel"/>
</dbReference>
<dbReference type="AlphaFoldDB" id="A0A8A0RMI9"/>
<dbReference type="Gene3D" id="3.20.20.10">
    <property type="entry name" value="Alanine racemase"/>
    <property type="match status" value="1"/>
</dbReference>
<proteinExistence type="predicted"/>
<comment type="cofactor">
    <cofactor evidence="1">
        <name>pyridoxal 5'-phosphate</name>
        <dbReference type="ChEBI" id="CHEBI:597326"/>
    </cofactor>
</comment>
<dbReference type="KEGG" id="kme:H0A61_01371"/>
<keyword evidence="6" id="KW-1185">Reference proteome</keyword>
<dbReference type="GO" id="GO:0030170">
    <property type="term" value="F:pyridoxal phosphate binding"/>
    <property type="evidence" value="ECO:0007669"/>
    <property type="project" value="TreeGrafter"/>
</dbReference>
<feature type="domain" description="Alanine racemase N-terminal" evidence="4">
    <location>
        <begin position="8"/>
        <end position="224"/>
    </location>
</feature>
<sequence>MKCPRLVVDLGKIKKNAIYIKDLCSRNGVEVMGVTKGFCAHPVIAKAFYEAGIRNFGDSRIKNIKKLREAGIRGEMTLIRIPMISESDEVVKWADTSLNSQIEVLEALSRSAADQGKTHKVILMVDVGDLREGVLPEDLKDLVGDALKLKGIKITGLGCNVGCFGGVLPTRENTRILVNLAEELQKEFNLSIKVLSGGSTCGITLLEKEELPRGINQFRIGEGILLGRDSTGNRDIPGTYQDTMKLIAEVVELKEKPSVPVGEIGKDAFGNTPIFEDRGIRKRAILAIGRQDVDPENLIPLIKGVEVLGASSDHLILDVTDSEKEVSVGMEFPFRFTYGGMLRLMTSEYVEKVFI</sequence>
<dbReference type="GO" id="GO:0008784">
    <property type="term" value="F:alanine racemase activity"/>
    <property type="evidence" value="ECO:0007669"/>
    <property type="project" value="TreeGrafter"/>
</dbReference>
<accession>A0A8A0RMI9</accession>
<gene>
    <name evidence="5" type="primary">orr</name>
    <name evidence="5" type="ORF">H0A61_01371</name>
</gene>
<evidence type="ECO:0000256" key="3">
    <source>
        <dbReference type="ARBA" id="ARBA00023235"/>
    </source>
</evidence>
<evidence type="ECO:0000256" key="2">
    <source>
        <dbReference type="ARBA" id="ARBA00022898"/>
    </source>
</evidence>
<evidence type="ECO:0000313" key="6">
    <source>
        <dbReference type="Proteomes" id="UP000662904"/>
    </source>
</evidence>
<dbReference type="PANTHER" id="PTHR30511:SF3">
    <property type="entry name" value="LYSINE RACEMASE"/>
    <property type="match status" value="1"/>
</dbReference>